<protein>
    <submittedName>
        <fullName evidence="1">Uncharacterized protein</fullName>
    </submittedName>
</protein>
<dbReference type="AlphaFoldDB" id="A0A3Q9RLC7"/>
<dbReference type="EMBL" id="CP026095">
    <property type="protein sequence ID" value="AZV41464.1"/>
    <property type="molecule type" value="Genomic_DNA"/>
</dbReference>
<organism evidence="1 2">
    <name type="scientific">Peribacillus asahii</name>
    <dbReference type="NCBI Taxonomy" id="228899"/>
    <lineage>
        <taxon>Bacteria</taxon>
        <taxon>Bacillati</taxon>
        <taxon>Bacillota</taxon>
        <taxon>Bacilli</taxon>
        <taxon>Bacillales</taxon>
        <taxon>Bacillaceae</taxon>
        <taxon>Peribacillus</taxon>
    </lineage>
</organism>
<dbReference type="Proteomes" id="UP000283095">
    <property type="component" value="Chromosome"/>
</dbReference>
<gene>
    <name evidence="1" type="ORF">BAOM_0853</name>
</gene>
<sequence>MICSNRIQHKIIGYSLLFKKLGIFNEAEYKYIVETYQVKEH</sequence>
<evidence type="ECO:0000313" key="1">
    <source>
        <dbReference type="EMBL" id="AZV41464.1"/>
    </source>
</evidence>
<dbReference type="KEGG" id="pasa:BAOM_0853"/>
<reference evidence="1 2" key="1">
    <citation type="submission" date="2018-01" db="EMBL/GenBank/DDBJ databases">
        <title>Bacillus asahii Genome sequencing and assembly.</title>
        <authorList>
            <person name="Jiang H."/>
            <person name="Feng Y."/>
            <person name="Zhao F."/>
            <person name="Lin X."/>
        </authorList>
    </citation>
    <scope>NUCLEOTIDE SEQUENCE [LARGE SCALE GENOMIC DNA]</scope>
    <source>
        <strain evidence="1 2">OM18</strain>
    </source>
</reference>
<proteinExistence type="predicted"/>
<name>A0A3Q9RLC7_9BACI</name>
<evidence type="ECO:0000313" key="2">
    <source>
        <dbReference type="Proteomes" id="UP000283095"/>
    </source>
</evidence>
<accession>A0A3Q9RLC7</accession>